<evidence type="ECO:0000313" key="2">
    <source>
        <dbReference type="Proteomes" id="UP001164250"/>
    </source>
</evidence>
<keyword evidence="2" id="KW-1185">Reference proteome</keyword>
<comment type="caution">
    <text evidence="1">The sequence shown here is derived from an EMBL/GenBank/DDBJ whole genome shotgun (WGS) entry which is preliminary data.</text>
</comment>
<reference evidence="2" key="1">
    <citation type="journal article" date="2023" name="G3 (Bethesda)">
        <title>Genome assembly and association tests identify interacting loci associated with vigor, precocity, and sex in interspecific pistachio rootstocks.</title>
        <authorList>
            <person name="Palmer W."/>
            <person name="Jacygrad E."/>
            <person name="Sagayaradj S."/>
            <person name="Cavanaugh K."/>
            <person name="Han R."/>
            <person name="Bertier L."/>
            <person name="Beede B."/>
            <person name="Kafkas S."/>
            <person name="Golino D."/>
            <person name="Preece J."/>
            <person name="Michelmore R."/>
        </authorList>
    </citation>
    <scope>NUCLEOTIDE SEQUENCE [LARGE SCALE GENOMIC DNA]</scope>
</reference>
<dbReference type="EMBL" id="CM047901">
    <property type="protein sequence ID" value="KAJ0097979.1"/>
    <property type="molecule type" value="Genomic_DNA"/>
</dbReference>
<sequence>MGWRFVLLGVGVTDNTGFYISGDFKLDNMAVTSSREFDMHSTEGASVSRGEAVGRTTVVPLKVKMLIRSQPNGAGTDPLRVDEVVALLARFISSEMFIPKPSHYLEGKKPYGFLPLRSRAFGEPSSAKSSQGTPSSMKAYLDERGKKITPSTETE</sequence>
<name>A0ACC1BG74_9ROSI</name>
<proteinExistence type="predicted"/>
<evidence type="ECO:0000313" key="1">
    <source>
        <dbReference type="EMBL" id="KAJ0097979.1"/>
    </source>
</evidence>
<organism evidence="1 2">
    <name type="scientific">Pistacia atlantica</name>
    <dbReference type="NCBI Taxonomy" id="434234"/>
    <lineage>
        <taxon>Eukaryota</taxon>
        <taxon>Viridiplantae</taxon>
        <taxon>Streptophyta</taxon>
        <taxon>Embryophyta</taxon>
        <taxon>Tracheophyta</taxon>
        <taxon>Spermatophyta</taxon>
        <taxon>Magnoliopsida</taxon>
        <taxon>eudicotyledons</taxon>
        <taxon>Gunneridae</taxon>
        <taxon>Pentapetalae</taxon>
        <taxon>rosids</taxon>
        <taxon>malvids</taxon>
        <taxon>Sapindales</taxon>
        <taxon>Anacardiaceae</taxon>
        <taxon>Pistacia</taxon>
    </lineage>
</organism>
<gene>
    <name evidence="1" type="ORF">Patl1_28229</name>
</gene>
<dbReference type="Proteomes" id="UP001164250">
    <property type="component" value="Chromosome 5"/>
</dbReference>
<accession>A0ACC1BG74</accession>
<protein>
    <submittedName>
        <fullName evidence="1">Uncharacterized protein</fullName>
    </submittedName>
</protein>